<dbReference type="EMBL" id="QWJL01000002">
    <property type="protein sequence ID" value="RIP31623.1"/>
    <property type="molecule type" value="Genomic_DNA"/>
</dbReference>
<evidence type="ECO:0000313" key="2">
    <source>
        <dbReference type="EMBL" id="RXL27402.1"/>
    </source>
</evidence>
<accession>A0A232SSI7</accession>
<dbReference type="Proteomes" id="UP000839536">
    <property type="component" value="Unassembled WGS sequence"/>
</dbReference>
<name>A0A232SSI7_SALER</name>
<dbReference type="EMBL" id="SDIQ01000001">
    <property type="protein sequence ID" value="RXL27402.1"/>
    <property type="molecule type" value="Genomic_DNA"/>
</dbReference>
<protein>
    <submittedName>
        <fullName evidence="2">Uncharacterized protein</fullName>
    </submittedName>
</protein>
<proteinExistence type="predicted"/>
<dbReference type="Proteomes" id="UP000885256">
    <property type="component" value="Unassembled WGS sequence"/>
</dbReference>
<reference evidence="2" key="2">
    <citation type="submission" date="2019-01" db="EMBL/GenBank/DDBJ databases">
        <title>Whole genome sequencing of Salmonella enterica.</title>
        <authorList>
            <person name="Cao G."/>
        </authorList>
    </citation>
    <scope>NUCLEOTIDE SEQUENCE [LARGE SCALE GENOMIC DNA]</scope>
    <source>
        <strain evidence="2">CFSAN074594</strain>
    </source>
</reference>
<organism evidence="2">
    <name type="scientific">Salmonella enterica</name>
    <name type="common">Salmonella choleraesuis</name>
    <dbReference type="NCBI Taxonomy" id="28901"/>
    <lineage>
        <taxon>Bacteria</taxon>
        <taxon>Pseudomonadati</taxon>
        <taxon>Pseudomonadota</taxon>
        <taxon>Gammaproteobacteria</taxon>
        <taxon>Enterobacterales</taxon>
        <taxon>Enterobacteriaceae</taxon>
        <taxon>Salmonella</taxon>
    </lineage>
</organism>
<dbReference type="AlphaFoldDB" id="A0A232SSI7"/>
<comment type="caution">
    <text evidence="2">The sequence shown here is derived from an EMBL/GenBank/DDBJ whole genome shotgun (WGS) entry which is preliminary data.</text>
</comment>
<reference evidence="1" key="1">
    <citation type="submission" date="2018-08" db="EMBL/GenBank/DDBJ databases">
        <title>Whole genome sequencing of Salmonella enterica serotype newport.</title>
        <authorList>
            <person name="Bell R."/>
        </authorList>
    </citation>
    <scope>NUCLEOTIDE SEQUENCE [LARGE SCALE GENOMIC DNA]</scope>
    <source>
        <strain evidence="1">CFSAN048053</strain>
    </source>
</reference>
<evidence type="ECO:0000313" key="1">
    <source>
        <dbReference type="EMBL" id="RIP31623.1"/>
    </source>
</evidence>
<gene>
    <name evidence="1" type="ORF">A7D45_04515</name>
    <name evidence="2" type="ORF">EKD96_00770</name>
</gene>
<sequence length="74" mass="8570">MRLRILHDNEVALEVKNGAVVCSISEISRLLQVDRDTVRKTIRKHSIEPAGLRKKHPIYTLSVVARKVINNHFW</sequence>
<dbReference type="RefSeq" id="WP_001239393.1">
    <property type="nucleotide sequence ID" value="NZ_NLBR02000002.1"/>
</dbReference>